<name>A0A423H279_9PSED</name>
<dbReference type="EMBL" id="MOBI01000001">
    <property type="protein sequence ID" value="RON06332.1"/>
    <property type="molecule type" value="Genomic_DNA"/>
</dbReference>
<comment type="caution">
    <text evidence="1">The sequence shown here is derived from an EMBL/GenBank/DDBJ whole genome shotgun (WGS) entry which is preliminary data.</text>
</comment>
<gene>
    <name evidence="1" type="ORF">BK658_00690</name>
</gene>
<organism evidence="1 2">
    <name type="scientific">Pseudomonas brassicacearum</name>
    <dbReference type="NCBI Taxonomy" id="930166"/>
    <lineage>
        <taxon>Bacteria</taxon>
        <taxon>Pseudomonadati</taxon>
        <taxon>Pseudomonadota</taxon>
        <taxon>Gammaproteobacteria</taxon>
        <taxon>Pseudomonadales</taxon>
        <taxon>Pseudomonadaceae</taxon>
        <taxon>Pseudomonas</taxon>
    </lineage>
</organism>
<evidence type="ECO:0000313" key="2">
    <source>
        <dbReference type="Proteomes" id="UP000284684"/>
    </source>
</evidence>
<sequence>MTVKEIFISDDGVVESATVDFDRKKSELTFAMSNGFKKTYAAYDLYACLGLVRKDFPNKKFLCKGAKLNVHPSSMSSQMSCGLVAYELRWGISTEDEDMVRIFDYEENDLASNIEEQHDYYRRWMSSLGASKIDE</sequence>
<accession>A0A423H279</accession>
<proteinExistence type="predicted"/>
<dbReference type="AlphaFoldDB" id="A0A423H279"/>
<dbReference type="Proteomes" id="UP000284684">
    <property type="component" value="Unassembled WGS sequence"/>
</dbReference>
<evidence type="ECO:0000313" key="1">
    <source>
        <dbReference type="EMBL" id="RON06332.1"/>
    </source>
</evidence>
<protein>
    <submittedName>
        <fullName evidence="1">Uncharacterized protein</fullName>
    </submittedName>
</protein>
<reference evidence="1 2" key="1">
    <citation type="submission" date="2016-10" db="EMBL/GenBank/DDBJ databases">
        <title>Comparative genome analysis of multiple Pseudomonas spp. focuses on biocontrol and plant growth promoting traits.</title>
        <authorList>
            <person name="Tao X.-Y."/>
            <person name="Taylor C.G."/>
        </authorList>
    </citation>
    <scope>NUCLEOTIDE SEQUENCE [LARGE SCALE GENOMIC DNA]</scope>
    <source>
        <strain evidence="1 2">37D10</strain>
    </source>
</reference>
<dbReference type="RefSeq" id="WP_123580260.1">
    <property type="nucleotide sequence ID" value="NZ_MOBI01000001.1"/>
</dbReference>